<dbReference type="SMART" id="SM00240">
    <property type="entry name" value="FHA"/>
    <property type="match status" value="1"/>
</dbReference>
<sequence>MITCKVCATQNPEGAQYCEGCGVELTADVAATKPTHTPATPDAPVEAPAEASPTPAEPASSPAASPTVTQDLGVGETPAASPEGAFRPARLTLKRFGALTSEVIPLQGPRLVVGRFDASTGPVEIDLTGVPGAENISRRHAELYFEGGAWKVRDLGSTNGVFVKRAGEETYSPRLVEPTPLHSGDELAFGNVIAVFELLPSPHSGVEG</sequence>
<dbReference type="InterPro" id="IPR008984">
    <property type="entry name" value="SMAD_FHA_dom_sf"/>
</dbReference>
<dbReference type="InterPro" id="IPR000253">
    <property type="entry name" value="FHA_dom"/>
</dbReference>
<dbReference type="PROSITE" id="PS50006">
    <property type="entry name" value="FHA_DOMAIN"/>
    <property type="match status" value="1"/>
</dbReference>
<proteinExistence type="predicted"/>
<evidence type="ECO:0000256" key="1">
    <source>
        <dbReference type="SAM" id="MobiDB-lite"/>
    </source>
</evidence>
<evidence type="ECO:0000313" key="4">
    <source>
        <dbReference type="Proteomes" id="UP000001916"/>
    </source>
</evidence>
<dbReference type="AlphaFoldDB" id="D7BCX4"/>
<dbReference type="OrthoDB" id="9816434at2"/>
<gene>
    <name evidence="3" type="ordered locus">Mesil_2866</name>
</gene>
<feature type="domain" description="FHA" evidence="2">
    <location>
        <begin position="111"/>
        <end position="163"/>
    </location>
</feature>
<feature type="compositionally biased region" description="Low complexity" evidence="1">
    <location>
        <begin position="33"/>
        <end position="67"/>
    </location>
</feature>
<dbReference type="HOGENOM" id="CLU_076840_0_0_0"/>
<name>D7BCX4_ALLS1</name>
<dbReference type="RefSeq" id="WP_013159241.1">
    <property type="nucleotide sequence ID" value="NC_014212.1"/>
</dbReference>
<accession>D7BCX4</accession>
<dbReference type="SUPFAM" id="SSF49879">
    <property type="entry name" value="SMAD/FHA domain"/>
    <property type="match status" value="1"/>
</dbReference>
<dbReference type="Pfam" id="PF00498">
    <property type="entry name" value="FHA"/>
    <property type="match status" value="1"/>
</dbReference>
<dbReference type="STRING" id="526227.Mesil_2866"/>
<dbReference type="Gene3D" id="2.60.200.20">
    <property type="match status" value="1"/>
</dbReference>
<keyword evidence="4" id="KW-1185">Reference proteome</keyword>
<reference evidence="3 4" key="1">
    <citation type="journal article" date="2010" name="Stand. Genomic Sci.">
        <title>Complete genome sequence of Meiothermus silvanus type strain (VI-R2).</title>
        <authorList>
            <person name="Sikorski J."/>
            <person name="Tindall B.J."/>
            <person name="Lowry S."/>
            <person name="Lucas S."/>
            <person name="Nolan M."/>
            <person name="Copeland A."/>
            <person name="Glavina Del Rio T."/>
            <person name="Tice H."/>
            <person name="Cheng J.F."/>
            <person name="Han C."/>
            <person name="Pitluck S."/>
            <person name="Liolios K."/>
            <person name="Ivanova N."/>
            <person name="Mavromatis K."/>
            <person name="Mikhailova N."/>
            <person name="Pati A."/>
            <person name="Goodwin L."/>
            <person name="Chen A."/>
            <person name="Palaniappan K."/>
            <person name="Land M."/>
            <person name="Hauser L."/>
            <person name="Chang Y.J."/>
            <person name="Jeffries C.D."/>
            <person name="Rohde M."/>
            <person name="Goker M."/>
            <person name="Woyke T."/>
            <person name="Bristow J."/>
            <person name="Eisen J.A."/>
            <person name="Markowitz V."/>
            <person name="Hugenholtz P."/>
            <person name="Kyrpides N.C."/>
            <person name="Klenk H.P."/>
            <person name="Lapidus A."/>
        </authorList>
    </citation>
    <scope>NUCLEOTIDE SEQUENCE [LARGE SCALE GENOMIC DNA]</scope>
    <source>
        <strain evidence="4">ATCC 700542 / DSM 9946 / VI-R2</strain>
    </source>
</reference>
<dbReference type="KEGG" id="msv:Mesil_2866"/>
<dbReference type="Proteomes" id="UP000001916">
    <property type="component" value="Chromosome"/>
</dbReference>
<feature type="region of interest" description="Disordered" evidence="1">
    <location>
        <begin position="33"/>
        <end position="86"/>
    </location>
</feature>
<evidence type="ECO:0000313" key="3">
    <source>
        <dbReference type="EMBL" id="ADH64707.1"/>
    </source>
</evidence>
<organism evidence="3 4">
    <name type="scientific">Allomeiothermus silvanus (strain ATCC 700542 / DSM 9946 / NBRC 106475 / NCIMB 13440 / VI-R2)</name>
    <name type="common">Thermus silvanus</name>
    <dbReference type="NCBI Taxonomy" id="526227"/>
    <lineage>
        <taxon>Bacteria</taxon>
        <taxon>Thermotogati</taxon>
        <taxon>Deinococcota</taxon>
        <taxon>Deinococci</taxon>
        <taxon>Thermales</taxon>
        <taxon>Thermaceae</taxon>
        <taxon>Allomeiothermus</taxon>
    </lineage>
</organism>
<evidence type="ECO:0000259" key="2">
    <source>
        <dbReference type="PROSITE" id="PS50006"/>
    </source>
</evidence>
<dbReference type="CDD" id="cd00060">
    <property type="entry name" value="FHA"/>
    <property type="match status" value="1"/>
</dbReference>
<protein>
    <submittedName>
        <fullName evidence="3">FHA domain containing protein</fullName>
    </submittedName>
</protein>
<dbReference type="eggNOG" id="COG1716">
    <property type="taxonomic scope" value="Bacteria"/>
</dbReference>
<dbReference type="EMBL" id="CP002042">
    <property type="protein sequence ID" value="ADH64707.1"/>
    <property type="molecule type" value="Genomic_DNA"/>
</dbReference>